<feature type="compositionally biased region" description="Polar residues" evidence="1">
    <location>
        <begin position="9"/>
        <end position="23"/>
    </location>
</feature>
<evidence type="ECO:0000256" key="1">
    <source>
        <dbReference type="SAM" id="MobiDB-lite"/>
    </source>
</evidence>
<dbReference type="EMBL" id="CP045890">
    <property type="protein sequence ID" value="QQP55755.1"/>
    <property type="molecule type" value="Genomic_DNA"/>
</dbReference>
<dbReference type="OrthoDB" id="10532348at2759"/>
<proteinExistence type="predicted"/>
<feature type="region of interest" description="Disordered" evidence="1">
    <location>
        <begin position="210"/>
        <end position="280"/>
    </location>
</feature>
<protein>
    <submittedName>
        <fullName evidence="2">DNA polymerase</fullName>
    </submittedName>
</protein>
<feature type="compositionally biased region" description="Polar residues" evidence="1">
    <location>
        <begin position="229"/>
        <end position="247"/>
    </location>
</feature>
<evidence type="ECO:0000313" key="3">
    <source>
        <dbReference type="Proteomes" id="UP000595437"/>
    </source>
</evidence>
<dbReference type="Proteomes" id="UP000595437">
    <property type="component" value="Chromosome 1"/>
</dbReference>
<accession>A0A7T8KH02</accession>
<gene>
    <name evidence="2" type="ORF">FKW44_000197</name>
</gene>
<reference evidence="3" key="1">
    <citation type="submission" date="2021-01" db="EMBL/GenBank/DDBJ databases">
        <title>Caligus Genome Assembly.</title>
        <authorList>
            <person name="Gallardo-Escarate C."/>
        </authorList>
    </citation>
    <scope>NUCLEOTIDE SEQUENCE [LARGE SCALE GENOMIC DNA]</scope>
</reference>
<sequence length="339" mass="37232">MSTKEEKPSSNPHQDSSPVTKSPSSDDDVTNSRLFNETSHIKSFYDFSTTQLRESDDEDMFGCDSITLQPPSRGPRSSDISASLRDFPSSTTSSRVILSERDRLSAPEFISAFESSESLNGLKKSVRMNYGLDDAKACLLLSQRHRVLQPLKKGPTNKEILNWIKARKLLSEEETSSSKEIKHLSDEEECNEDHLNKTVVLRVRQNSEDSLGSELSCSPPSPGDDAQSLVFSSPNTTPISRRPSSLSELAAATSGDEGDEVIPSSQSNNSSSTPQLSRSSILLRRKLLNSKYRKQFMSPGSSGGSSLVESQLIDAPSIRPAMPLDNLQDAHTVHRVSIE</sequence>
<feature type="region of interest" description="Disordered" evidence="1">
    <location>
        <begin position="56"/>
        <end position="92"/>
    </location>
</feature>
<dbReference type="AlphaFoldDB" id="A0A7T8KH02"/>
<feature type="region of interest" description="Disordered" evidence="1">
    <location>
        <begin position="1"/>
        <end position="33"/>
    </location>
</feature>
<keyword evidence="3" id="KW-1185">Reference proteome</keyword>
<evidence type="ECO:0000313" key="2">
    <source>
        <dbReference type="EMBL" id="QQP55755.1"/>
    </source>
</evidence>
<feature type="compositionally biased region" description="Low complexity" evidence="1">
    <location>
        <begin position="262"/>
        <end position="280"/>
    </location>
</feature>
<name>A0A7T8KH02_CALRO</name>
<organism evidence="2 3">
    <name type="scientific">Caligus rogercresseyi</name>
    <name type="common">Sea louse</name>
    <dbReference type="NCBI Taxonomy" id="217165"/>
    <lineage>
        <taxon>Eukaryota</taxon>
        <taxon>Metazoa</taxon>
        <taxon>Ecdysozoa</taxon>
        <taxon>Arthropoda</taxon>
        <taxon>Crustacea</taxon>
        <taxon>Multicrustacea</taxon>
        <taxon>Hexanauplia</taxon>
        <taxon>Copepoda</taxon>
        <taxon>Siphonostomatoida</taxon>
        <taxon>Caligidae</taxon>
        <taxon>Caligus</taxon>
    </lineage>
</organism>